<dbReference type="Proteomes" id="UP000236023">
    <property type="component" value="Unassembled WGS sequence"/>
</dbReference>
<comment type="caution">
    <text evidence="3">The sequence shown here is derived from an EMBL/GenBank/DDBJ whole genome shotgun (WGS) entry which is preliminary data.</text>
</comment>
<feature type="active site" description="Nucleophile" evidence="1">
    <location>
        <position position="134"/>
    </location>
</feature>
<feature type="domain" description="AB hydrolase-1" evidence="2">
    <location>
        <begin position="72"/>
        <end position="154"/>
    </location>
</feature>
<dbReference type="GO" id="GO:0016747">
    <property type="term" value="F:acyltransferase activity, transferring groups other than amino-acyl groups"/>
    <property type="evidence" value="ECO:0007669"/>
    <property type="project" value="InterPro"/>
</dbReference>
<evidence type="ECO:0000256" key="1">
    <source>
        <dbReference type="PIRSR" id="PIRSR000443-1"/>
    </source>
</evidence>
<gene>
    <name evidence="3" type="ORF">CXK94_09425</name>
</gene>
<protein>
    <submittedName>
        <fullName evidence="3">Homoserine acetyltransferase</fullName>
    </submittedName>
</protein>
<dbReference type="SUPFAM" id="SSF53474">
    <property type="entry name" value="alpha/beta-Hydrolases"/>
    <property type="match status" value="1"/>
</dbReference>
<evidence type="ECO:0000259" key="2">
    <source>
        <dbReference type="Pfam" id="PF00561"/>
    </source>
</evidence>
<feature type="active site" evidence="1">
    <location>
        <position position="286"/>
    </location>
</feature>
<dbReference type="PIRSF" id="PIRSF000443">
    <property type="entry name" value="Homoser_Ac_trans"/>
    <property type="match status" value="1"/>
</dbReference>
<feature type="active site" evidence="1">
    <location>
        <position position="315"/>
    </location>
</feature>
<dbReference type="InterPro" id="IPR008220">
    <property type="entry name" value="HAT_MetX-like"/>
</dbReference>
<name>A0A2N8T4U3_STUST</name>
<dbReference type="PANTHER" id="PTHR32268:SF15">
    <property type="entry name" value="HOMOSERINE ACETYLTRANSFERASE FAMILY PROTEIN (AFU_ORTHOLOGUE AFUA_1G15350)"/>
    <property type="match status" value="1"/>
</dbReference>
<dbReference type="AlphaFoldDB" id="A0A2N8T4U3"/>
<keyword evidence="3" id="KW-0808">Transferase</keyword>
<dbReference type="PANTHER" id="PTHR32268">
    <property type="entry name" value="HOMOSERINE O-ACETYLTRANSFERASE"/>
    <property type="match status" value="1"/>
</dbReference>
<proteinExistence type="predicted"/>
<reference evidence="3 4" key="1">
    <citation type="submission" date="2018-01" db="EMBL/GenBank/DDBJ databases">
        <title>Denitrification phenotypes of diverse strains of Pseudomonas stutzeri.</title>
        <authorList>
            <person name="Milligan D.A."/>
            <person name="Bergaust L."/>
            <person name="Bakken L.R."/>
            <person name="Frostegard A."/>
        </authorList>
    </citation>
    <scope>NUCLEOTIDE SEQUENCE [LARGE SCALE GENOMIC DNA]</scope>
    <source>
        <strain evidence="3 4">24a75</strain>
    </source>
</reference>
<dbReference type="InterPro" id="IPR000073">
    <property type="entry name" value="AB_hydrolase_1"/>
</dbReference>
<dbReference type="NCBIfam" id="NF005757">
    <property type="entry name" value="PRK07581.1"/>
    <property type="match status" value="1"/>
</dbReference>
<dbReference type="InterPro" id="IPR029058">
    <property type="entry name" value="AB_hydrolase_fold"/>
</dbReference>
<accession>A0A2N8T4U3</accession>
<dbReference type="RefSeq" id="WP_102894128.1">
    <property type="nucleotide sequence ID" value="NZ_JAMOHU010000004.1"/>
</dbReference>
<dbReference type="Pfam" id="PF00561">
    <property type="entry name" value="Abhydrolase_1"/>
    <property type="match status" value="1"/>
</dbReference>
<dbReference type="Gene3D" id="3.40.50.1820">
    <property type="entry name" value="alpha/beta hydrolase"/>
    <property type="match status" value="1"/>
</dbReference>
<evidence type="ECO:0000313" key="3">
    <source>
        <dbReference type="EMBL" id="PNG09760.1"/>
    </source>
</evidence>
<evidence type="ECO:0000313" key="4">
    <source>
        <dbReference type="Proteomes" id="UP000236023"/>
    </source>
</evidence>
<dbReference type="EMBL" id="POUT01000004">
    <property type="protein sequence ID" value="PNG09760.1"/>
    <property type="molecule type" value="Genomic_DNA"/>
</dbReference>
<organism evidence="3 4">
    <name type="scientific">Stutzerimonas stutzeri</name>
    <name type="common">Pseudomonas stutzeri</name>
    <dbReference type="NCBI Taxonomy" id="316"/>
    <lineage>
        <taxon>Bacteria</taxon>
        <taxon>Pseudomonadati</taxon>
        <taxon>Pseudomonadota</taxon>
        <taxon>Gammaproteobacteria</taxon>
        <taxon>Pseudomonadales</taxon>
        <taxon>Pseudomonadaceae</taxon>
        <taxon>Stutzerimonas</taxon>
    </lineage>
</organism>
<sequence length="343" mass="37997">MLEIKREKKFFALGEMRLESGERLRNARLCYQVVGTPNRARDNLVLIPSYYGGTHWGSLPLLGAGGPLGTGDYCVVLTDLLGAGWSTSPSNAAPGQEAAGFPQLSLLDNVRVQKALLDRLYGDDWQLALVTGWSMGGMQTLFWAMAYPERMRAILPFCCTAHCWPHNRVFLEGVKAALCADAAWLGGRYTTPPERGLRAFGRAYAGWAYSQAFFRRELWRDLGFESLEALLDYWERDHLEQDANDLLCVLHSWQSADPARSFGVASLAEALGRIQARAILMPGSSDLYFTVEDARYETSLIPGAELRVLESDWGHCAGGPGREPQAMAQVFAAMRELLGQPWG</sequence>